<evidence type="ECO:0000256" key="1">
    <source>
        <dbReference type="ARBA" id="ARBA00022679"/>
    </source>
</evidence>
<dbReference type="PANTHER" id="PTHR43877">
    <property type="entry name" value="AMINOALKYLPHOSPHONATE N-ACETYLTRANSFERASE-RELATED-RELATED"/>
    <property type="match status" value="1"/>
</dbReference>
<reference evidence="4" key="2">
    <citation type="submission" date="2020-09" db="EMBL/GenBank/DDBJ databases">
        <authorList>
            <person name="Sun Q."/>
            <person name="Zhou Y."/>
        </authorList>
    </citation>
    <scope>NUCLEOTIDE SEQUENCE</scope>
    <source>
        <strain evidence="4">CGMCC 1.16548</strain>
    </source>
</reference>
<dbReference type="AlphaFoldDB" id="A0A8J3GQW4"/>
<gene>
    <name evidence="4" type="ORF">GCM10011600_17030</name>
</gene>
<dbReference type="Proteomes" id="UP000617531">
    <property type="component" value="Unassembled WGS sequence"/>
</dbReference>
<dbReference type="InterPro" id="IPR016181">
    <property type="entry name" value="Acyl_CoA_acyltransferase"/>
</dbReference>
<sequence>MTLLVRDIAPADHDAWRALFHAYGVFYETELSDEVLDHVWSALLGGALRGFVAEQNGRVVGIAHVRTHVATFSVGEDWYLEDLFVDPEARAGGVGTAILEHLIKIARYEGGGTLRWVTAESNATAQWVYDKLAKRTTWVTYEVEL</sequence>
<dbReference type="PROSITE" id="PS51186">
    <property type="entry name" value="GNAT"/>
    <property type="match status" value="1"/>
</dbReference>
<feature type="domain" description="N-acetyltransferase" evidence="3">
    <location>
        <begin position="3"/>
        <end position="145"/>
    </location>
</feature>
<dbReference type="EMBL" id="BNAI01000003">
    <property type="protein sequence ID" value="GHF16876.1"/>
    <property type="molecule type" value="Genomic_DNA"/>
</dbReference>
<evidence type="ECO:0000256" key="2">
    <source>
        <dbReference type="ARBA" id="ARBA00023315"/>
    </source>
</evidence>
<proteinExistence type="predicted"/>
<dbReference type="RefSeq" id="WP_191283071.1">
    <property type="nucleotide sequence ID" value="NZ_BNAI01000003.1"/>
</dbReference>
<reference evidence="4" key="1">
    <citation type="journal article" date="2014" name="Int. J. Syst. Evol. Microbiol.">
        <title>Complete genome sequence of Corynebacterium casei LMG S-19264T (=DSM 44701T), isolated from a smear-ripened cheese.</title>
        <authorList>
            <consortium name="US DOE Joint Genome Institute (JGI-PGF)"/>
            <person name="Walter F."/>
            <person name="Albersmeier A."/>
            <person name="Kalinowski J."/>
            <person name="Ruckert C."/>
        </authorList>
    </citation>
    <scope>NUCLEOTIDE SEQUENCE</scope>
    <source>
        <strain evidence="4">CGMCC 1.16548</strain>
    </source>
</reference>
<dbReference type="GO" id="GO:0016747">
    <property type="term" value="F:acyltransferase activity, transferring groups other than amino-acyl groups"/>
    <property type="evidence" value="ECO:0007669"/>
    <property type="project" value="InterPro"/>
</dbReference>
<dbReference type="Pfam" id="PF00583">
    <property type="entry name" value="Acetyltransf_1"/>
    <property type="match status" value="1"/>
</dbReference>
<evidence type="ECO:0000313" key="5">
    <source>
        <dbReference type="Proteomes" id="UP000617531"/>
    </source>
</evidence>
<dbReference type="Gene3D" id="3.40.630.30">
    <property type="match status" value="1"/>
</dbReference>
<keyword evidence="5" id="KW-1185">Reference proteome</keyword>
<evidence type="ECO:0000259" key="3">
    <source>
        <dbReference type="PROSITE" id="PS51186"/>
    </source>
</evidence>
<comment type="caution">
    <text evidence="4">The sequence shown here is derived from an EMBL/GenBank/DDBJ whole genome shotgun (WGS) entry which is preliminary data.</text>
</comment>
<name>A0A8J3GQW4_9MICO</name>
<accession>A0A8J3GQW4</accession>
<dbReference type="CDD" id="cd04301">
    <property type="entry name" value="NAT_SF"/>
    <property type="match status" value="1"/>
</dbReference>
<dbReference type="InterPro" id="IPR050832">
    <property type="entry name" value="Bact_Acetyltransf"/>
</dbReference>
<organism evidence="4 5">
    <name type="scientific">Pseudolysinimonas yzui</name>
    <dbReference type="NCBI Taxonomy" id="2708254"/>
    <lineage>
        <taxon>Bacteria</taxon>
        <taxon>Bacillati</taxon>
        <taxon>Actinomycetota</taxon>
        <taxon>Actinomycetes</taxon>
        <taxon>Micrococcales</taxon>
        <taxon>Microbacteriaceae</taxon>
        <taxon>Pseudolysinimonas</taxon>
    </lineage>
</organism>
<dbReference type="InterPro" id="IPR000182">
    <property type="entry name" value="GNAT_dom"/>
</dbReference>
<evidence type="ECO:0000313" key="4">
    <source>
        <dbReference type="EMBL" id="GHF16876.1"/>
    </source>
</evidence>
<keyword evidence="2" id="KW-0012">Acyltransferase</keyword>
<keyword evidence="1" id="KW-0808">Transferase</keyword>
<protein>
    <submittedName>
        <fullName evidence="4">GCN5 family N-acetyltransferase</fullName>
    </submittedName>
</protein>
<dbReference type="SUPFAM" id="SSF55729">
    <property type="entry name" value="Acyl-CoA N-acyltransferases (Nat)"/>
    <property type="match status" value="1"/>
</dbReference>